<dbReference type="EMBL" id="LNQE01001264">
    <property type="protein sequence ID" value="KUG19710.1"/>
    <property type="molecule type" value="Genomic_DNA"/>
</dbReference>
<evidence type="ECO:0000313" key="1">
    <source>
        <dbReference type="EMBL" id="KUG19710.1"/>
    </source>
</evidence>
<reference evidence="1" key="1">
    <citation type="journal article" date="2015" name="Proc. Natl. Acad. Sci. U.S.A.">
        <title>Networks of energetic and metabolic interactions define dynamics in microbial communities.</title>
        <authorList>
            <person name="Embree M."/>
            <person name="Liu J.K."/>
            <person name="Al-Bassam M.M."/>
            <person name="Zengler K."/>
        </authorList>
    </citation>
    <scope>NUCLEOTIDE SEQUENCE</scope>
</reference>
<dbReference type="InterPro" id="IPR012017">
    <property type="entry name" value="OapB-like"/>
</dbReference>
<organism evidence="1">
    <name type="scientific">hydrocarbon metagenome</name>
    <dbReference type="NCBI Taxonomy" id="938273"/>
    <lineage>
        <taxon>unclassified sequences</taxon>
        <taxon>metagenomes</taxon>
        <taxon>ecological metagenomes</taxon>
    </lineage>
</organism>
<sequence length="120" mass="13515">MIQGVQIDLISAERLDKLTAMEKIRLILDDVMEGNIVVLEKGLAPDEQSRLIEVTMREIKPDGFSGIEMETYPVKDAPGFFGRLFGGRRAETRLTVIGPANQLKMIIKDKDLIRAWVSSR</sequence>
<proteinExistence type="predicted"/>
<dbReference type="PIRSF" id="PIRSF004977">
    <property type="entry name" value="UCP004977"/>
    <property type="match status" value="1"/>
</dbReference>
<accession>A0A0W8FG77</accession>
<dbReference type="AlphaFoldDB" id="A0A0W8FG77"/>
<comment type="caution">
    <text evidence="1">The sequence shown here is derived from an EMBL/GenBank/DDBJ whole genome shotgun (WGS) entry which is preliminary data.</text>
</comment>
<dbReference type="Pfam" id="PF09846">
    <property type="entry name" value="OapB"/>
    <property type="match status" value="1"/>
</dbReference>
<name>A0A0W8FG77_9ZZZZ</name>
<protein>
    <submittedName>
        <fullName evidence="1">Putative coding region</fullName>
    </submittedName>
</protein>
<gene>
    <name evidence="1" type="ORF">ASZ90_010587</name>
</gene>